<protein>
    <recommendedName>
        <fullName evidence="3">DUF5666 domain-containing protein</fullName>
    </recommendedName>
</protein>
<dbReference type="Proteomes" id="UP000050863">
    <property type="component" value="Unassembled WGS sequence"/>
</dbReference>
<evidence type="ECO:0000313" key="1">
    <source>
        <dbReference type="EMBL" id="KRQ94206.1"/>
    </source>
</evidence>
<evidence type="ECO:0008006" key="3">
    <source>
        <dbReference type="Google" id="ProtNLM"/>
    </source>
</evidence>
<proteinExistence type="predicted"/>
<accession>A0A0R3KLK9</accession>
<gene>
    <name evidence="1" type="ORF">CQ12_25805</name>
</gene>
<keyword evidence="2" id="KW-1185">Reference proteome</keyword>
<dbReference type="STRING" id="280332.CQ12_25805"/>
<dbReference type="RefSeq" id="WP_057840525.1">
    <property type="nucleotide sequence ID" value="NZ_LLXZ01000219.1"/>
</dbReference>
<reference evidence="1 2" key="1">
    <citation type="submission" date="2014-03" db="EMBL/GenBank/DDBJ databases">
        <title>Bradyrhizobium valentinum sp. nov., isolated from effective nodules of Lupinus mariae-josephae, a lupine endemic of basic-lime soils in Eastern Spain.</title>
        <authorList>
            <person name="Duran D."/>
            <person name="Rey L."/>
            <person name="Navarro A."/>
            <person name="Busquets A."/>
            <person name="Imperial J."/>
            <person name="Ruiz-Argueso T."/>
        </authorList>
    </citation>
    <scope>NUCLEOTIDE SEQUENCE [LARGE SCALE GENOMIC DNA]</scope>
    <source>
        <strain evidence="1 2">PAC68</strain>
    </source>
</reference>
<evidence type="ECO:0000313" key="2">
    <source>
        <dbReference type="Proteomes" id="UP000050863"/>
    </source>
</evidence>
<dbReference type="EMBL" id="LLXZ01000219">
    <property type="protein sequence ID" value="KRQ94206.1"/>
    <property type="molecule type" value="Genomic_DNA"/>
</dbReference>
<comment type="caution">
    <text evidence="1">The sequence shown here is derived from an EMBL/GenBank/DDBJ whole genome shotgun (WGS) entry which is preliminary data.</text>
</comment>
<dbReference type="OrthoDB" id="7068047at2"/>
<name>A0A0R3KLK9_9BRAD</name>
<organism evidence="1 2">
    <name type="scientific">Bradyrhizobium jicamae</name>
    <dbReference type="NCBI Taxonomy" id="280332"/>
    <lineage>
        <taxon>Bacteria</taxon>
        <taxon>Pseudomonadati</taxon>
        <taxon>Pseudomonadota</taxon>
        <taxon>Alphaproteobacteria</taxon>
        <taxon>Hyphomicrobiales</taxon>
        <taxon>Nitrobacteraceae</taxon>
        <taxon>Bradyrhizobium</taxon>
    </lineage>
</organism>
<dbReference type="AlphaFoldDB" id="A0A0R3KLK9"/>
<sequence>MIPTLQRMLAPGAIALSLVISIAMAQVPLTLRGKIESVSGQKLTVKARDGTMTNVKLADDVQVFRLNQASLADIKRGSLVGTTSIEQMGFADMSPKVVEIYIFPDDPKREPNDTVRSVASKSNEILSYIEGSVVDNVDQTLTIKNPGGQKRMAMPTNVKVVMLVATAVADIKVGQYFLVPDANPTSLGTIASTIIVGSDRADFAM</sequence>